<keyword evidence="3" id="KW-1185">Reference proteome</keyword>
<keyword evidence="1" id="KW-0732">Signal</keyword>
<name>A0ABQ1C2T4_9MYCO</name>
<accession>A0ABQ1C2T4</accession>
<proteinExistence type="predicted"/>
<gene>
    <name evidence="2" type="primary">lprH</name>
    <name evidence="2" type="ORF">MPRG_20230</name>
</gene>
<sequence>MARRRQRRALVVPGLAALMLVGCTHSVDGHAMRASGQSARAASARDLLLRNGDETPWGPASAAPVSDNHFTSVRPKECAAALLFRGSPLRPSDAADYAESAYPFGAPAMYAESISVYDYELNPYGVAWRAFSEVSDCRGDAVGQSPRGDFEPMRVTEFGAPQDDVMTWSMGRPDWTCSYGVAAVPKVVLVIAACNSSPDFPMAEWAAKRKAQLNSRAI</sequence>
<dbReference type="EMBL" id="BLKX01000001">
    <property type="protein sequence ID" value="GFG78747.1"/>
    <property type="molecule type" value="Genomic_DNA"/>
</dbReference>
<feature type="signal peptide" evidence="1">
    <location>
        <begin position="1"/>
        <end position="26"/>
    </location>
</feature>
<evidence type="ECO:0000256" key="1">
    <source>
        <dbReference type="SAM" id="SignalP"/>
    </source>
</evidence>
<dbReference type="Proteomes" id="UP000465240">
    <property type="component" value="Unassembled WGS sequence"/>
</dbReference>
<evidence type="ECO:0000313" key="3">
    <source>
        <dbReference type="Proteomes" id="UP000465240"/>
    </source>
</evidence>
<dbReference type="PROSITE" id="PS51257">
    <property type="entry name" value="PROKAR_LIPOPROTEIN"/>
    <property type="match status" value="1"/>
</dbReference>
<evidence type="ECO:0000313" key="2">
    <source>
        <dbReference type="EMBL" id="GFG78747.1"/>
    </source>
</evidence>
<comment type="caution">
    <text evidence="2">The sequence shown here is derived from an EMBL/GenBank/DDBJ whole genome shotgun (WGS) entry which is preliminary data.</text>
</comment>
<feature type="chain" id="PRO_5045668857" evidence="1">
    <location>
        <begin position="27"/>
        <end position="218"/>
    </location>
</feature>
<organism evidence="2 3">
    <name type="scientific">Mycobacterium paragordonae</name>
    <dbReference type="NCBI Taxonomy" id="1389713"/>
    <lineage>
        <taxon>Bacteria</taxon>
        <taxon>Bacillati</taxon>
        <taxon>Actinomycetota</taxon>
        <taxon>Actinomycetes</taxon>
        <taxon>Mycobacteriales</taxon>
        <taxon>Mycobacteriaceae</taxon>
        <taxon>Mycobacterium</taxon>
    </lineage>
</organism>
<protein>
    <submittedName>
        <fullName evidence="2">Lipoprotein LprH</fullName>
    </submittedName>
</protein>
<reference evidence="2 3" key="1">
    <citation type="journal article" date="2019" name="Emerg. Microbes Infect.">
        <title>Comprehensive subspecies identification of 175 nontuberculous mycobacteria species based on 7547 genomic profiles.</title>
        <authorList>
            <person name="Matsumoto Y."/>
            <person name="Kinjo T."/>
            <person name="Motooka D."/>
            <person name="Nabeya D."/>
            <person name="Jung N."/>
            <person name="Uechi K."/>
            <person name="Horii T."/>
            <person name="Iida T."/>
            <person name="Fujita J."/>
            <person name="Nakamura S."/>
        </authorList>
    </citation>
    <scope>NUCLEOTIDE SEQUENCE [LARGE SCALE GENOMIC DNA]</scope>
    <source>
        <strain evidence="2 3">JCM 18565</strain>
    </source>
</reference>
<dbReference type="RefSeq" id="WP_242460421.1">
    <property type="nucleotide sequence ID" value="NZ_BLKX01000001.1"/>
</dbReference>
<keyword evidence="2" id="KW-0449">Lipoprotein</keyword>